<dbReference type="OrthoDB" id="4184765at2759"/>
<sequence length="157" mass="16991">MANALKRGFQTSARMMIEKSGSFADIGKVNGADGPSYMRSVEQACERIEKADGRIAKVNIQGGMAHYSNKDPTETEKVITAGLSTARGSQVGSVHIRKEGFKLFPNRLGTELGFNKVWRAAGLEVEDSEDRIARRAADESVKANVDGDNNRESSAAK</sequence>
<evidence type="ECO:0000313" key="2">
    <source>
        <dbReference type="EMBL" id="OJD11843.1"/>
    </source>
</evidence>
<feature type="region of interest" description="Disordered" evidence="1">
    <location>
        <begin position="135"/>
        <end position="157"/>
    </location>
</feature>
<reference evidence="2 3" key="1">
    <citation type="submission" date="2015-07" db="EMBL/GenBank/DDBJ databases">
        <title>Emmonsia species relationships and genome sequence.</title>
        <authorList>
            <consortium name="The Broad Institute Genomics Platform"/>
            <person name="Cuomo C.A."/>
            <person name="Munoz J.F."/>
            <person name="Imamovic A."/>
            <person name="Priest M.E."/>
            <person name="Young S."/>
            <person name="Clay O.K."/>
            <person name="McEwen J.G."/>
        </authorList>
    </citation>
    <scope>NUCLEOTIDE SEQUENCE [LARGE SCALE GENOMIC DNA]</scope>
    <source>
        <strain evidence="2 3">UAMH 9510</strain>
    </source>
</reference>
<organism evidence="2 3">
    <name type="scientific">Emergomyces pasteurianus Ep9510</name>
    <dbReference type="NCBI Taxonomy" id="1447872"/>
    <lineage>
        <taxon>Eukaryota</taxon>
        <taxon>Fungi</taxon>
        <taxon>Dikarya</taxon>
        <taxon>Ascomycota</taxon>
        <taxon>Pezizomycotina</taxon>
        <taxon>Eurotiomycetes</taxon>
        <taxon>Eurotiomycetidae</taxon>
        <taxon>Onygenales</taxon>
        <taxon>Ajellomycetaceae</taxon>
        <taxon>Emergomyces</taxon>
    </lineage>
</organism>
<name>A0A1J9PVD8_9EURO</name>
<proteinExistence type="predicted"/>
<comment type="caution">
    <text evidence="2">The sequence shown here is derived from an EMBL/GenBank/DDBJ whole genome shotgun (WGS) entry which is preliminary data.</text>
</comment>
<dbReference type="Proteomes" id="UP000182235">
    <property type="component" value="Unassembled WGS sequence"/>
</dbReference>
<evidence type="ECO:0000313" key="3">
    <source>
        <dbReference type="Proteomes" id="UP000182235"/>
    </source>
</evidence>
<dbReference type="EMBL" id="LGRN01000483">
    <property type="protein sequence ID" value="OJD11843.1"/>
    <property type="molecule type" value="Genomic_DNA"/>
</dbReference>
<keyword evidence="3" id="KW-1185">Reference proteome</keyword>
<protein>
    <submittedName>
        <fullName evidence="2">Uncharacterized protein</fullName>
    </submittedName>
</protein>
<accession>A0A1J9PVD8</accession>
<dbReference type="AlphaFoldDB" id="A0A1J9PVD8"/>
<gene>
    <name evidence="2" type="ORF">AJ78_07467</name>
</gene>
<evidence type="ECO:0000256" key="1">
    <source>
        <dbReference type="SAM" id="MobiDB-lite"/>
    </source>
</evidence>